<feature type="transmembrane region" description="Helical" evidence="1">
    <location>
        <begin position="22"/>
        <end position="44"/>
    </location>
</feature>
<dbReference type="AlphaFoldDB" id="A0A2M8P3N4"/>
<sequence>MSASPKTGQAPERSEPSAARRVLYFVIFGAVVIAIVVGAAALLLGDLFGRWNSSPLREPKALAEGVEIVPFLSLNDSRIFPYGIAYGEGEFYLSLFGGNAVRRITPEGTMRFMAQLDAPAALAYVRNTVYVIDYNQVGAFSSGALKAIAADGSLRSVSESPAARGLPLFAGLAADPQGLLYLSHPENGSIWQITLGGTATLLWTAPQVANTRPSPTGLAYNRWDESLIVADSGTGSLYRLVMTESGVESQLLYRQQGFDPRALTIDRQGRLFVAAWQGDNGTLYRYSEADGLVALAEGFRQPTSIIAVENTVYVVNSGTFGLIGGVEVRPPFRVDAVRLPN</sequence>
<comment type="caution">
    <text evidence="2">The sequence shown here is derived from an EMBL/GenBank/DDBJ whole genome shotgun (WGS) entry which is preliminary data.</text>
</comment>
<evidence type="ECO:0008006" key="4">
    <source>
        <dbReference type="Google" id="ProtNLM"/>
    </source>
</evidence>
<keyword evidence="1" id="KW-1133">Transmembrane helix</keyword>
<reference evidence="2 3" key="1">
    <citation type="submission" date="2017-11" db="EMBL/GenBank/DDBJ databases">
        <title>Evolution of Phototrophy in the Chloroflexi Phylum Driven by Horizontal Gene Transfer.</title>
        <authorList>
            <person name="Ward L.M."/>
            <person name="Hemp J."/>
            <person name="Shih P.M."/>
            <person name="Mcglynn S.E."/>
            <person name="Fischer W."/>
        </authorList>
    </citation>
    <scope>NUCLEOTIDE SEQUENCE [LARGE SCALE GENOMIC DNA]</scope>
    <source>
        <strain evidence="2">CP2_2F</strain>
    </source>
</reference>
<evidence type="ECO:0000313" key="2">
    <source>
        <dbReference type="EMBL" id="PJF32143.1"/>
    </source>
</evidence>
<keyword evidence="1" id="KW-0812">Transmembrane</keyword>
<dbReference type="InterPro" id="IPR011042">
    <property type="entry name" value="6-blade_b-propeller_TolB-like"/>
</dbReference>
<protein>
    <recommendedName>
        <fullName evidence="4">SMP-30/Gluconolactonase/LRE-like region domain-containing protein</fullName>
    </recommendedName>
</protein>
<evidence type="ECO:0000313" key="3">
    <source>
        <dbReference type="Proteomes" id="UP000228921"/>
    </source>
</evidence>
<dbReference type="Gene3D" id="2.120.10.30">
    <property type="entry name" value="TolB, C-terminal domain"/>
    <property type="match status" value="1"/>
</dbReference>
<evidence type="ECO:0000256" key="1">
    <source>
        <dbReference type="SAM" id="Phobius"/>
    </source>
</evidence>
<proteinExistence type="predicted"/>
<dbReference type="Proteomes" id="UP000228921">
    <property type="component" value="Unassembled WGS sequence"/>
</dbReference>
<dbReference type="SUPFAM" id="SSF101898">
    <property type="entry name" value="NHL repeat"/>
    <property type="match status" value="1"/>
</dbReference>
<name>A0A2M8P3N4_9CHLR</name>
<organism evidence="2 3">
    <name type="scientific">Candidatus Thermofonsia Clade 1 bacterium</name>
    <dbReference type="NCBI Taxonomy" id="2364210"/>
    <lineage>
        <taxon>Bacteria</taxon>
        <taxon>Bacillati</taxon>
        <taxon>Chloroflexota</taxon>
        <taxon>Candidatus Thermofontia</taxon>
        <taxon>Candidatus Thermofonsia Clade 1</taxon>
    </lineage>
</organism>
<dbReference type="EMBL" id="PGTK01000001">
    <property type="protein sequence ID" value="PJF32143.1"/>
    <property type="molecule type" value="Genomic_DNA"/>
</dbReference>
<keyword evidence="1" id="KW-0472">Membrane</keyword>
<gene>
    <name evidence="2" type="ORF">CUN51_00500</name>
</gene>
<accession>A0A2M8P3N4</accession>